<dbReference type="Gene3D" id="3.40.830.10">
    <property type="entry name" value="LigB-like"/>
    <property type="match status" value="1"/>
</dbReference>
<comment type="caution">
    <text evidence="3">The sequence shown here is derived from an EMBL/GenBank/DDBJ whole genome shotgun (WGS) entry which is preliminary data.</text>
</comment>
<evidence type="ECO:0000313" key="4">
    <source>
        <dbReference type="Proteomes" id="UP000178264"/>
    </source>
</evidence>
<reference evidence="3 4" key="1">
    <citation type="journal article" date="2016" name="Nat. Commun.">
        <title>Thousands of microbial genomes shed light on interconnected biogeochemical processes in an aquifer system.</title>
        <authorList>
            <person name="Anantharaman K."/>
            <person name="Brown C.T."/>
            <person name="Hug L.A."/>
            <person name="Sharon I."/>
            <person name="Castelle C.J."/>
            <person name="Probst A.J."/>
            <person name="Thomas B.C."/>
            <person name="Singh A."/>
            <person name="Wilkins M.J."/>
            <person name="Karaoz U."/>
            <person name="Brodie E.L."/>
            <person name="Williams K.H."/>
            <person name="Hubbard S.S."/>
            <person name="Banfield J.F."/>
        </authorList>
    </citation>
    <scope>NUCLEOTIDE SEQUENCE [LARGE SCALE GENOMIC DNA]</scope>
</reference>
<sequence>MVRKPNAAGGFYPADKGELTAELERCFQDAAAVPPEAQGKEVKAIIAPHAGYVYSGATAASAYQLLKNSYRRVILLGPSHYVGFDSVALDEAQKWRTPLGEVALDKDALATLSHSRYFKILPEAFAREHSIEVQIPFLQKQLKAFSLVPLCCGQELPSVSIAMELNKIIDNATLVVASSDLSHYQPLSAARATDRESIDSILSMDQEDMRAHLDACGSEGIFILNELARQNRWQPRLVDYRTSAEVSGDESAVVGYASIVYV</sequence>
<protein>
    <recommendedName>
        <fullName evidence="2">MEMO1 family protein A3I42_00155</fullName>
    </recommendedName>
</protein>
<gene>
    <name evidence="3" type="ORF">A3I42_00155</name>
</gene>
<dbReference type="Pfam" id="PF01875">
    <property type="entry name" value="Memo"/>
    <property type="match status" value="1"/>
</dbReference>
<evidence type="ECO:0000256" key="2">
    <source>
        <dbReference type="HAMAP-Rule" id="MF_00055"/>
    </source>
</evidence>
<dbReference type="PANTHER" id="PTHR11060">
    <property type="entry name" value="PROTEIN MEMO1"/>
    <property type="match status" value="1"/>
</dbReference>
<dbReference type="CDD" id="cd07361">
    <property type="entry name" value="MEMO_like"/>
    <property type="match status" value="1"/>
</dbReference>
<organism evidence="3 4">
    <name type="scientific">Candidatus Uhrbacteria bacterium RIFCSPLOWO2_02_FULL_49_11</name>
    <dbReference type="NCBI Taxonomy" id="1802409"/>
    <lineage>
        <taxon>Bacteria</taxon>
        <taxon>Candidatus Uhriibacteriota</taxon>
    </lineage>
</organism>
<name>A0A1F7VD24_9BACT</name>
<dbReference type="InterPro" id="IPR002737">
    <property type="entry name" value="MEMO1_fam"/>
</dbReference>
<accession>A0A1F7VD24</accession>
<dbReference type="PANTHER" id="PTHR11060:SF0">
    <property type="entry name" value="PROTEIN MEMO1"/>
    <property type="match status" value="1"/>
</dbReference>
<dbReference type="Proteomes" id="UP000178264">
    <property type="component" value="Unassembled WGS sequence"/>
</dbReference>
<proteinExistence type="inferred from homology"/>
<evidence type="ECO:0000313" key="3">
    <source>
        <dbReference type="EMBL" id="OGL87894.1"/>
    </source>
</evidence>
<dbReference type="AlphaFoldDB" id="A0A1F7VD24"/>
<dbReference type="EMBL" id="MGER01000043">
    <property type="protein sequence ID" value="OGL87894.1"/>
    <property type="molecule type" value="Genomic_DNA"/>
</dbReference>
<comment type="similarity">
    <text evidence="1 2">Belongs to the MEMO1 family.</text>
</comment>
<dbReference type="HAMAP" id="MF_00055">
    <property type="entry name" value="MEMO1"/>
    <property type="match status" value="1"/>
</dbReference>
<dbReference type="NCBIfam" id="TIGR04336">
    <property type="entry name" value="AmmeMemoSam_B"/>
    <property type="match status" value="1"/>
</dbReference>
<evidence type="ECO:0000256" key="1">
    <source>
        <dbReference type="ARBA" id="ARBA00006315"/>
    </source>
</evidence>